<dbReference type="PANTHER" id="PTHR32011:SF2">
    <property type="entry name" value="OS08G0472400 PROTEIN"/>
    <property type="match status" value="1"/>
</dbReference>
<sequence length="182" mass="21315">MSYEKSINLLKAKGIEFETGLTGVEMEKIESTYKIEFPKSLKMFLMAVLPVSRGFYNWRNFDEDNIRFIKMVMNRPIEDVCEFADEIYWCDDWGEEPENEVDICRAVRNKLKNAPILLPIYGHRYMPVISVDNPPVISVHGIDIIYYGKDLEDYFEVEFGGKKQEAICFENVQPISFWSDII</sequence>
<organism evidence="1 2">
    <name type="scientific">[Ruminococcus] lactaris</name>
    <dbReference type="NCBI Taxonomy" id="46228"/>
    <lineage>
        <taxon>Bacteria</taxon>
        <taxon>Bacillati</taxon>
        <taxon>Bacillota</taxon>
        <taxon>Clostridia</taxon>
        <taxon>Lachnospirales</taxon>
        <taxon>Lachnospiraceae</taxon>
        <taxon>Mediterraneibacter</taxon>
    </lineage>
</organism>
<dbReference type="RefSeq" id="WP_118279473.1">
    <property type="nucleotide sequence ID" value="NZ_CAJMJQ010000036.1"/>
</dbReference>
<evidence type="ECO:0008006" key="3">
    <source>
        <dbReference type="Google" id="ProtNLM"/>
    </source>
</evidence>
<dbReference type="PANTHER" id="PTHR32011">
    <property type="entry name" value="OS08G0472400 PROTEIN"/>
    <property type="match status" value="1"/>
</dbReference>
<evidence type="ECO:0000313" key="1">
    <source>
        <dbReference type="EMBL" id="RHJ56726.1"/>
    </source>
</evidence>
<evidence type="ECO:0000313" key="2">
    <source>
        <dbReference type="Proteomes" id="UP000285832"/>
    </source>
</evidence>
<comment type="caution">
    <text evidence="1">The sequence shown here is derived from an EMBL/GenBank/DDBJ whole genome shotgun (WGS) entry which is preliminary data.</text>
</comment>
<dbReference type="AlphaFoldDB" id="A0A415CSH8"/>
<gene>
    <name evidence="1" type="ORF">DW116_13770</name>
</gene>
<name>A0A415CSH8_9FIRM</name>
<dbReference type="Proteomes" id="UP000285832">
    <property type="component" value="Unassembled WGS sequence"/>
</dbReference>
<protein>
    <recommendedName>
        <fullName evidence="3">SMI1/KNR4 family protein</fullName>
    </recommendedName>
</protein>
<reference evidence="1 2" key="1">
    <citation type="submission" date="2018-08" db="EMBL/GenBank/DDBJ databases">
        <title>A genome reference for cultivated species of the human gut microbiota.</title>
        <authorList>
            <person name="Zou Y."/>
            <person name="Xue W."/>
            <person name="Luo G."/>
        </authorList>
    </citation>
    <scope>NUCLEOTIDE SEQUENCE [LARGE SCALE GENOMIC DNA]</scope>
    <source>
        <strain evidence="1 2">AM09-9</strain>
    </source>
</reference>
<dbReference type="EMBL" id="QRMI01000067">
    <property type="protein sequence ID" value="RHJ56726.1"/>
    <property type="molecule type" value="Genomic_DNA"/>
</dbReference>
<accession>A0A415CSH8</accession>
<proteinExistence type="predicted"/>